<proteinExistence type="inferred from homology"/>
<protein>
    <submittedName>
        <fullName evidence="8">Putative cell wall-binding protein</fullName>
    </submittedName>
</protein>
<keyword evidence="2" id="KW-0645">Protease</keyword>
<keyword evidence="6" id="KW-0472">Membrane</keyword>
<dbReference type="Pfam" id="PF00877">
    <property type="entry name" value="NLPC_P60"/>
    <property type="match status" value="1"/>
</dbReference>
<evidence type="ECO:0000256" key="5">
    <source>
        <dbReference type="ARBA" id="ARBA00022807"/>
    </source>
</evidence>
<comment type="similarity">
    <text evidence="1">Belongs to the peptidase C40 family.</text>
</comment>
<gene>
    <name evidence="8" type="ORF">IWT25_01395</name>
</gene>
<dbReference type="PROSITE" id="PS51935">
    <property type="entry name" value="NLPC_P60"/>
    <property type="match status" value="1"/>
</dbReference>
<dbReference type="InterPro" id="IPR038765">
    <property type="entry name" value="Papain-like_cys_pep_sf"/>
</dbReference>
<comment type="caution">
    <text evidence="8">The sequence shown here is derived from an EMBL/GenBank/DDBJ whole genome shotgun (WGS) entry which is preliminary data.</text>
</comment>
<keyword evidence="3" id="KW-0732">Signal</keyword>
<feature type="transmembrane region" description="Helical" evidence="6">
    <location>
        <begin position="7"/>
        <end position="27"/>
    </location>
</feature>
<dbReference type="RefSeq" id="WP_089121205.1">
    <property type="nucleotide sequence ID" value="NZ_BCMI01000011.1"/>
</dbReference>
<keyword evidence="6" id="KW-0812">Transmembrane</keyword>
<dbReference type="InterPro" id="IPR000064">
    <property type="entry name" value="NLP_P60_dom"/>
</dbReference>
<dbReference type="EMBL" id="BCMI01000011">
    <property type="protein sequence ID" value="GAX06070.1"/>
    <property type="molecule type" value="Genomic_DNA"/>
</dbReference>
<evidence type="ECO:0000256" key="3">
    <source>
        <dbReference type="ARBA" id="ARBA00022729"/>
    </source>
</evidence>
<dbReference type="PANTHER" id="PTHR47053">
    <property type="entry name" value="MUREIN DD-ENDOPEPTIDASE MEPH-RELATED"/>
    <property type="match status" value="1"/>
</dbReference>
<organism evidence="8 9">
    <name type="scientific">Secundilactobacillus pentosiphilus</name>
    <dbReference type="NCBI Taxonomy" id="1714682"/>
    <lineage>
        <taxon>Bacteria</taxon>
        <taxon>Bacillati</taxon>
        <taxon>Bacillota</taxon>
        <taxon>Bacilli</taxon>
        <taxon>Lactobacillales</taxon>
        <taxon>Lactobacillaceae</taxon>
        <taxon>Secundilactobacillus</taxon>
    </lineage>
</organism>
<dbReference type="Pfam" id="PF13457">
    <property type="entry name" value="GW"/>
    <property type="match status" value="1"/>
</dbReference>
<evidence type="ECO:0000259" key="7">
    <source>
        <dbReference type="PROSITE" id="PS51935"/>
    </source>
</evidence>
<keyword evidence="6" id="KW-1133">Transmembrane helix</keyword>
<dbReference type="InterPro" id="IPR025987">
    <property type="entry name" value="GW_dom"/>
</dbReference>
<dbReference type="Gene3D" id="2.30.30.170">
    <property type="match status" value="1"/>
</dbReference>
<dbReference type="InterPro" id="IPR038200">
    <property type="entry name" value="GW_dom_sf"/>
</dbReference>
<dbReference type="OrthoDB" id="2032428at2"/>
<dbReference type="AlphaFoldDB" id="A0A1Z5IWA2"/>
<evidence type="ECO:0000256" key="4">
    <source>
        <dbReference type="ARBA" id="ARBA00022801"/>
    </source>
</evidence>
<evidence type="ECO:0000313" key="9">
    <source>
        <dbReference type="Proteomes" id="UP000198414"/>
    </source>
</evidence>
<keyword evidence="5" id="KW-0788">Thiol protease</keyword>
<dbReference type="Gene3D" id="3.90.1720.10">
    <property type="entry name" value="endopeptidase domain like (from Nostoc punctiforme)"/>
    <property type="match status" value="1"/>
</dbReference>
<dbReference type="Proteomes" id="UP000198414">
    <property type="component" value="Unassembled WGS sequence"/>
</dbReference>
<accession>A0A1Z5IWA2</accession>
<dbReference type="InterPro" id="IPR051202">
    <property type="entry name" value="Peptidase_C40"/>
</dbReference>
<evidence type="ECO:0000256" key="1">
    <source>
        <dbReference type="ARBA" id="ARBA00007074"/>
    </source>
</evidence>
<dbReference type="GO" id="GO:0008234">
    <property type="term" value="F:cysteine-type peptidase activity"/>
    <property type="evidence" value="ECO:0007669"/>
    <property type="project" value="UniProtKB-KW"/>
</dbReference>
<keyword evidence="4" id="KW-0378">Hydrolase</keyword>
<dbReference type="SUPFAM" id="SSF54001">
    <property type="entry name" value="Cysteine proteinases"/>
    <property type="match status" value="1"/>
</dbReference>
<name>A0A1Z5IWA2_9LACO</name>
<dbReference type="GO" id="GO:0006508">
    <property type="term" value="P:proteolysis"/>
    <property type="evidence" value="ECO:0007669"/>
    <property type="project" value="UniProtKB-KW"/>
</dbReference>
<dbReference type="PANTHER" id="PTHR47053:SF1">
    <property type="entry name" value="MUREIN DD-ENDOPEPTIDASE MEPH-RELATED"/>
    <property type="match status" value="1"/>
</dbReference>
<evidence type="ECO:0000313" key="8">
    <source>
        <dbReference type="EMBL" id="GAX06070.1"/>
    </source>
</evidence>
<reference evidence="8 9" key="1">
    <citation type="submission" date="2015-11" db="EMBL/GenBank/DDBJ databases">
        <title>Draft genome sequences of new species of the genus Lactobacillus isolated from orchardgrass silage.</title>
        <authorList>
            <person name="Tohno M."/>
            <person name="Tanizawa Y."/>
            <person name="Arita M."/>
        </authorList>
    </citation>
    <scope>NUCLEOTIDE SEQUENCE [LARGE SCALE GENOMIC DNA]</scope>
    <source>
        <strain evidence="8 9">IWT25</strain>
    </source>
</reference>
<evidence type="ECO:0000256" key="6">
    <source>
        <dbReference type="SAM" id="Phobius"/>
    </source>
</evidence>
<evidence type="ECO:0000256" key="2">
    <source>
        <dbReference type="ARBA" id="ARBA00022670"/>
    </source>
</evidence>
<feature type="domain" description="NlpC/P60" evidence="7">
    <location>
        <begin position="140"/>
        <end position="277"/>
    </location>
</feature>
<sequence length="279" mass="31202">MKRKLMYVVIGVVIVMAVGDGVLHHYFGRTDQTGESVITAKIQQGVAPNEVFQRYRYPYQLKITNNNAEIYSAPAGTRSAGTYGTVKSLRLNPQITGIKRADLNHRRGEGYVQFKQRGHTFWIYSHDVAFRHLSRLRGHNPRVETAIAAGTALVGRSKYKLGSGRTAQTYAAKRFDCSSFVWYCYEHAGIKLGPLDSVTTYTLVTQGQAEPISKLHRGDLILFSNRRQGANNHIGIYLGNQLFLHDIGTDDTGGVGISSLRETDWHQTVNPTARRIVIH</sequence>